<dbReference type="Pfam" id="PF25275">
    <property type="entry name" value="Golvesin_C"/>
    <property type="match status" value="1"/>
</dbReference>
<dbReference type="InterPro" id="IPR050708">
    <property type="entry name" value="T6SS_VgrG/RHS"/>
</dbReference>
<dbReference type="InterPro" id="IPR031325">
    <property type="entry name" value="RHS_repeat"/>
</dbReference>
<dbReference type="Gene3D" id="3.90.930.1">
    <property type="match status" value="1"/>
</dbReference>
<keyword evidence="3" id="KW-1133">Transmembrane helix</keyword>
<dbReference type="Gene3D" id="1.10.530.10">
    <property type="match status" value="1"/>
</dbReference>
<evidence type="ECO:0000313" key="8">
    <source>
        <dbReference type="Proteomes" id="UP000320216"/>
    </source>
</evidence>
<feature type="compositionally biased region" description="Low complexity" evidence="2">
    <location>
        <begin position="2251"/>
        <end position="2269"/>
    </location>
</feature>
<feature type="region of interest" description="Disordered" evidence="2">
    <location>
        <begin position="2250"/>
        <end position="2269"/>
    </location>
</feature>
<evidence type="ECO:0000256" key="2">
    <source>
        <dbReference type="SAM" id="MobiDB-lite"/>
    </source>
</evidence>
<dbReference type="NCBIfam" id="TIGR01643">
    <property type="entry name" value="YD_repeat_2x"/>
    <property type="match status" value="5"/>
</dbReference>
<accession>A0A5B8M8D1</accession>
<keyword evidence="1" id="KW-0677">Repeat</keyword>
<feature type="region of interest" description="Disordered" evidence="2">
    <location>
        <begin position="399"/>
        <end position="419"/>
    </location>
</feature>
<dbReference type="PANTHER" id="PTHR32305">
    <property type="match status" value="1"/>
</dbReference>
<dbReference type="PANTHER" id="PTHR32305:SF15">
    <property type="entry name" value="PROTEIN RHSA-RELATED"/>
    <property type="match status" value="1"/>
</dbReference>
<dbReference type="InterPro" id="IPR033803">
    <property type="entry name" value="CBD-like_Golvesin-Xly"/>
</dbReference>
<dbReference type="Gene3D" id="2.180.10.10">
    <property type="entry name" value="RHS repeat-associated core"/>
    <property type="match status" value="3"/>
</dbReference>
<dbReference type="OrthoDB" id="5503950at2"/>
<sequence length="2287" mass="235644">MGQHFRELSNPQSLVHGGRRLVTLTCMLAVAVCVVMGIAGAPLRAAAEPLAPAKSTPVASAKRFADGSDVAVDGQGASDGYHVRIARASSGFAWSDIAVLRPAALDPGAWYGYQCLTDDGKYIAVAVLPGDEVNDNTARERGAYAYAIDVKTGRVHALATGVALEYHTPGCGLDDTAVFTASLGSQEQQTEVLRYDLSTGTRIQQSVVQGQVTSAVPTKYGVQGALASSIVRIPIGGTMKAPVKAFVELKVAGPAYDVHPASDGGLDYVTAAKSAGRAIVWHEASAHADQVGSGKSAEVRIFQGRAGKNSVIGTAGKTGTLRGVPSSQLPLGVATVSLDGGAAFGPAKSSPQQKKSAPASAVQAAGVSSEVQMVESEATHQVFKTKNAVIGQASASRGAGAQVSGEGSQKPASGAKAPAKTEVKVKAGVFTGTGPLAPALAVVSDGAGAAEMADDAGSPACAVARLDPTLQAMQPSNGQVDWATEMAEQGLLTGSQYQRPADFANMGLAAYDPSDDFSPIALDHPSGDSWDTVPRSVMLAIESQESNFNQASWHALPGIAGDPLIADYYGAGDAIDTIDYDDADCGYGVAQVTDGMFAGDGDYSTHGQMKIAVDYEENVAAGLNILESTWNQLYEAGITANGGDPRYLENWYFAVWAYNTGIQPTASFGNTSGCTPGPSCEGPDGTWGLGWSNNPQNPDYDPSRGPYLESTYADAAHPASWPYQERIMGWMGSPIIRYGYTAYDPPDYHGGHSWLQIAPFDSFCSSADDCDTSNASGGYCSLSDSECWWHKPVTWISDCSTSCATSAYEDGAGSEPPAYTAKYQPTCNLNTANLPSNSIIVDDLSNPVDNDEGCTGMNWSNSGSFTYSPGTNSSGDAVGDIDTHQLGSGFGGHILFTHTEPSSDTDLINTGTWKPTLPSLQYYEVEVHLPESGATATDVVYTVNPGGGASAWKIRVNQDWESEEWVPIGTFAMQNGGNVVLTNASSETPQGYDVAYDAIAFVPKGGTPGQSIGGPPTIQDEPAGSNPALVNCGCATRAVADPVDTSTGYFTQSATDLSVPGFGEPLNLTRTYTSSLADPSGPAGNSAVNGAFGPGWTYSYGLVATTDSSGNVTIRQEDGSMVSFTDSSGTYTPPARYDATLTASSGNYYFIRHGSEQFVFAQSTGRLIAESDQAGRVATPSYQTSLAYDSSGNLQTVTDPAGRTLTLTWSGGHITSVADSGGQQVDYQYSTAGDLTDVFGVGTTRTGGTDGNQDHAQYAYNASHLMTSMRSPNNYGKSGTPSPVTSMTYDSSERVLTQTDPEGNETTFEYGPNTGDSLVAGQTLVTTPTSDEDLYTYQNGLLAQETKAYGTDSAQTWKYSYDPISLGVSQQTNPDGSVETFSYDAQGHQISSSNGLGQTTSKQYNAAGQVTEVTDPNGTHTITSYNAAGAPTSVLTTEDGQSAESYNNTLDPTYSRQSTYAYTDEAHPAEATVSTDANSNATHYGYDSLGDLTTVTDAAGHVTDYGYNTALGERTSTVTPTGTAAGTTPTCTPPAIGCTTYAYDAYGHVITTTDPLGHSSKATYDADGNQLTTVDANGHTTTTSYDAADRATSVEQPSGATSSTSYNGDGTIKKTTDANGKATTYTYNALGLKESSTDPDGSTTSYTYDADGRLKIQTSPDGETMTDTWNNAGELTGIAYSGSGTHAVSYTYDPDGNRLAMTDGTGTTSYSYDVFNEETNVTTGAGNTVGYGYDAAGNVTTINYPGTAGTVTDHYNTLEQLSSVVDPAGNSTSFGYTADGQLTTTNAANGTTVTVSYNNADQPTSSVLSKGSTGLGTVTYARNNNGDLTGTTPSAGAPGSTETYGYNNNEQLTSAIAGSTTTSYGYDAAGNPTTLGSVTQVFDAAGRLCWTTTSSVSSPSCASPASGATTYTYNGDGQRTAQTPAIGTATNYAYNAAGELTSVSGAVAAAYTYNGDGFRASKTVGSSTTTFTYNTLGAVPLLLTDGTTAYIYGPSGTPVEQLGVNGSDSQYYFADTHGSTIELTNSSGAVDGSYSYDAWGKTTSHAGAASTPIQFAGAYSDSETGLYYLLARYYDPATALLISVDPLNALTLSPYGYVDDSPLNVTDPTGLWWGGLCFGGSFVGAAGVAVLGGVEVCVDWASSSGLTLTAGYNLMGGGGADADASLFLGVAGGAADTAADIAGTGCTVAGSGHLGVVGLTVAGAGSCAKGPDSGELDVDLGPGAGGSGGAGVAGTCAWAPWGGYAGCGGDTQTTSSSTTRRSSTLSTPYSRDQYVDGSYSYAYGRGC</sequence>
<feature type="domain" description="DUF6531" evidence="4">
    <location>
        <begin position="1041"/>
        <end position="1124"/>
    </location>
</feature>
<keyword evidence="3" id="KW-0812">Transmembrane</keyword>
<dbReference type="Pfam" id="PF05593">
    <property type="entry name" value="RHS_repeat"/>
    <property type="match status" value="5"/>
</dbReference>
<protein>
    <submittedName>
        <fullName evidence="7">Type IV secretion protein Rhs</fullName>
    </submittedName>
</protein>
<dbReference type="NCBIfam" id="TIGR03696">
    <property type="entry name" value="Rhs_assc_core"/>
    <property type="match status" value="1"/>
</dbReference>
<dbReference type="SUPFAM" id="SSF53955">
    <property type="entry name" value="Lysozyme-like"/>
    <property type="match status" value="1"/>
</dbReference>
<reference evidence="7 8" key="1">
    <citation type="submission" date="2019-07" db="EMBL/GenBank/DDBJ databases">
        <title>Full genome sequence of Humibacter sp. WJ7-1.</title>
        <authorList>
            <person name="Im W.-T."/>
        </authorList>
    </citation>
    <scope>NUCLEOTIDE SEQUENCE [LARGE SCALE GENOMIC DNA]</scope>
    <source>
        <strain evidence="7 8">WJ7-1</strain>
    </source>
</reference>
<dbReference type="Pfam" id="PF25023">
    <property type="entry name" value="TEN_YD-shell"/>
    <property type="match status" value="2"/>
</dbReference>
<feature type="transmembrane region" description="Helical" evidence="3">
    <location>
        <begin position="21"/>
        <end position="43"/>
    </location>
</feature>
<dbReference type="InterPro" id="IPR045351">
    <property type="entry name" value="DUF6531"/>
</dbReference>
<evidence type="ECO:0000313" key="7">
    <source>
        <dbReference type="EMBL" id="QDZ15862.1"/>
    </source>
</evidence>
<name>A0A5B8M8D1_9MICO</name>
<feature type="compositionally biased region" description="Polar residues" evidence="2">
    <location>
        <begin position="1573"/>
        <end position="1585"/>
    </location>
</feature>
<dbReference type="KEGG" id="huw:FPZ11_14745"/>
<evidence type="ECO:0000256" key="1">
    <source>
        <dbReference type="ARBA" id="ARBA00022737"/>
    </source>
</evidence>
<gene>
    <name evidence="7" type="ORF">FPZ11_14745</name>
</gene>
<keyword evidence="3" id="KW-0472">Membrane</keyword>
<dbReference type="EMBL" id="CP042305">
    <property type="protein sequence ID" value="QDZ15862.1"/>
    <property type="molecule type" value="Genomic_DNA"/>
</dbReference>
<dbReference type="Proteomes" id="UP000320216">
    <property type="component" value="Chromosome"/>
</dbReference>
<evidence type="ECO:0000259" key="6">
    <source>
        <dbReference type="Pfam" id="PF25275"/>
    </source>
</evidence>
<feature type="region of interest" description="Disordered" evidence="2">
    <location>
        <begin position="1573"/>
        <end position="1617"/>
    </location>
</feature>
<feature type="compositionally biased region" description="Polar residues" evidence="2">
    <location>
        <begin position="1593"/>
        <end position="1608"/>
    </location>
</feature>
<dbReference type="InterPro" id="IPR056823">
    <property type="entry name" value="TEN-like_YD-shell"/>
</dbReference>
<feature type="domain" description="Golvesin/Xly CBD-like" evidence="6">
    <location>
        <begin position="907"/>
        <end position="1002"/>
    </location>
</feature>
<evidence type="ECO:0000256" key="3">
    <source>
        <dbReference type="SAM" id="Phobius"/>
    </source>
</evidence>
<organism evidence="7 8">
    <name type="scientific">Humibacter ginsenosidimutans</name>
    <dbReference type="NCBI Taxonomy" id="2599293"/>
    <lineage>
        <taxon>Bacteria</taxon>
        <taxon>Bacillati</taxon>
        <taxon>Actinomycetota</taxon>
        <taxon>Actinomycetes</taxon>
        <taxon>Micrococcales</taxon>
        <taxon>Microbacteriaceae</taxon>
        <taxon>Humibacter</taxon>
    </lineage>
</organism>
<evidence type="ECO:0000259" key="5">
    <source>
        <dbReference type="Pfam" id="PF25023"/>
    </source>
</evidence>
<dbReference type="InterPro" id="IPR006530">
    <property type="entry name" value="YD"/>
</dbReference>
<evidence type="ECO:0000259" key="4">
    <source>
        <dbReference type="Pfam" id="PF20148"/>
    </source>
</evidence>
<feature type="domain" description="Teneurin-like YD-shell" evidence="5">
    <location>
        <begin position="1840"/>
        <end position="2077"/>
    </location>
</feature>
<dbReference type="InterPro" id="IPR022385">
    <property type="entry name" value="Rhs_assc_core"/>
</dbReference>
<keyword evidence="8" id="KW-1185">Reference proteome</keyword>
<dbReference type="Pfam" id="PF20148">
    <property type="entry name" value="DUF6531"/>
    <property type="match status" value="1"/>
</dbReference>
<dbReference type="InterPro" id="IPR023346">
    <property type="entry name" value="Lysozyme-like_dom_sf"/>
</dbReference>
<feature type="domain" description="Teneurin-like YD-shell" evidence="5">
    <location>
        <begin position="1664"/>
        <end position="1821"/>
    </location>
</feature>
<proteinExistence type="predicted"/>